<evidence type="ECO:0008006" key="9">
    <source>
        <dbReference type="Google" id="ProtNLM"/>
    </source>
</evidence>
<sequence length="256" mass="28994">MEAEVRDEATQYGTSRKGRFPIIELFGPTIQGEGALAGVRSHFVRFGGCPYRCKWCDSMHAVDPKQVKANAAWETPEHIRERLDTLRPSEWVTLSGGDPVMWDLDPLVHLLNTDGKYAVAVETEGAMWRPWLKYCRIVTLSPKGPSSGMLDKLDHDVLGNYAQVASHGNLAFIVMKIVVFDLEDLMFARGMFGRYPMFKPFLSVGTPLNIPHNSTKFEICRRMQWLFDEALKYDDLVDVTITPQLHVLAWGHQKGV</sequence>
<keyword evidence="7" id="KW-0456">Lyase</keyword>
<dbReference type="SFLD" id="SFLDS00029">
    <property type="entry name" value="Radical_SAM"/>
    <property type="match status" value="1"/>
</dbReference>
<keyword evidence="3" id="KW-0479">Metal-binding</keyword>
<keyword evidence="6" id="KW-0411">Iron-sulfur</keyword>
<dbReference type="InterPro" id="IPR024924">
    <property type="entry name" value="7-CO-7-deazaguanine_synth-like"/>
</dbReference>
<dbReference type="SUPFAM" id="SSF102114">
    <property type="entry name" value="Radical SAM enzymes"/>
    <property type="match status" value="1"/>
</dbReference>
<dbReference type="EMBL" id="LAZR01015758">
    <property type="protein sequence ID" value="KKM07493.1"/>
    <property type="molecule type" value="Genomic_DNA"/>
</dbReference>
<dbReference type="GO" id="GO:0016829">
    <property type="term" value="F:lyase activity"/>
    <property type="evidence" value="ECO:0007669"/>
    <property type="project" value="UniProtKB-KW"/>
</dbReference>
<reference evidence="8" key="1">
    <citation type="journal article" date="2015" name="Nature">
        <title>Complex archaea that bridge the gap between prokaryotes and eukaryotes.</title>
        <authorList>
            <person name="Spang A."/>
            <person name="Saw J.H."/>
            <person name="Jorgensen S.L."/>
            <person name="Zaremba-Niedzwiedzka K."/>
            <person name="Martijn J."/>
            <person name="Lind A.E."/>
            <person name="van Eijk R."/>
            <person name="Schleper C."/>
            <person name="Guy L."/>
            <person name="Ettema T.J."/>
        </authorList>
    </citation>
    <scope>NUCLEOTIDE SEQUENCE</scope>
</reference>
<keyword evidence="1" id="KW-0004">4Fe-4S</keyword>
<dbReference type="InterPro" id="IPR013785">
    <property type="entry name" value="Aldolase_TIM"/>
</dbReference>
<evidence type="ECO:0000256" key="1">
    <source>
        <dbReference type="ARBA" id="ARBA00022485"/>
    </source>
</evidence>
<dbReference type="PANTHER" id="PTHR42836">
    <property type="entry name" value="7-CARBOXY-7-DEAZAGUANINE SYNTHASE"/>
    <property type="match status" value="1"/>
</dbReference>
<name>A0A0F9K8H2_9ZZZZ</name>
<gene>
    <name evidence="8" type="ORF">LCGC14_1733340</name>
</gene>
<evidence type="ECO:0000256" key="4">
    <source>
        <dbReference type="ARBA" id="ARBA00022842"/>
    </source>
</evidence>
<protein>
    <recommendedName>
        <fullName evidence="9">Radical SAM core domain-containing protein</fullName>
    </recommendedName>
</protein>
<keyword evidence="5" id="KW-0408">Iron</keyword>
<dbReference type="PIRSF" id="PIRSF000370">
    <property type="entry name" value="QueE"/>
    <property type="match status" value="1"/>
</dbReference>
<evidence type="ECO:0000256" key="7">
    <source>
        <dbReference type="ARBA" id="ARBA00023239"/>
    </source>
</evidence>
<evidence type="ECO:0000256" key="2">
    <source>
        <dbReference type="ARBA" id="ARBA00022691"/>
    </source>
</evidence>
<dbReference type="GO" id="GO:0051539">
    <property type="term" value="F:4 iron, 4 sulfur cluster binding"/>
    <property type="evidence" value="ECO:0007669"/>
    <property type="project" value="UniProtKB-KW"/>
</dbReference>
<dbReference type="Gene3D" id="3.20.20.70">
    <property type="entry name" value="Aldolase class I"/>
    <property type="match status" value="1"/>
</dbReference>
<dbReference type="PANTHER" id="PTHR42836:SF1">
    <property type="entry name" value="7-CARBOXY-7-DEAZAGUANINE SYNTHASE"/>
    <property type="match status" value="1"/>
</dbReference>
<evidence type="ECO:0000256" key="5">
    <source>
        <dbReference type="ARBA" id="ARBA00023004"/>
    </source>
</evidence>
<dbReference type="InterPro" id="IPR058240">
    <property type="entry name" value="rSAM_sf"/>
</dbReference>
<proteinExistence type="inferred from homology"/>
<dbReference type="HAMAP" id="MF_00917">
    <property type="entry name" value="QueE"/>
    <property type="match status" value="1"/>
</dbReference>
<dbReference type="Pfam" id="PF13353">
    <property type="entry name" value="Fer4_12"/>
    <property type="match status" value="1"/>
</dbReference>
<organism evidence="8">
    <name type="scientific">marine sediment metagenome</name>
    <dbReference type="NCBI Taxonomy" id="412755"/>
    <lineage>
        <taxon>unclassified sequences</taxon>
        <taxon>metagenomes</taxon>
        <taxon>ecological metagenomes</taxon>
    </lineage>
</organism>
<keyword evidence="4" id="KW-0460">Magnesium</keyword>
<dbReference type="GO" id="GO:0046872">
    <property type="term" value="F:metal ion binding"/>
    <property type="evidence" value="ECO:0007669"/>
    <property type="project" value="UniProtKB-KW"/>
</dbReference>
<dbReference type="AlphaFoldDB" id="A0A0F9K8H2"/>
<evidence type="ECO:0000256" key="6">
    <source>
        <dbReference type="ARBA" id="ARBA00023014"/>
    </source>
</evidence>
<keyword evidence="2" id="KW-0949">S-adenosyl-L-methionine</keyword>
<dbReference type="InterPro" id="IPR007197">
    <property type="entry name" value="rSAM"/>
</dbReference>
<evidence type="ECO:0000256" key="3">
    <source>
        <dbReference type="ARBA" id="ARBA00022723"/>
    </source>
</evidence>
<comment type="caution">
    <text evidence="8">The sequence shown here is derived from an EMBL/GenBank/DDBJ whole genome shotgun (WGS) entry which is preliminary data.</text>
</comment>
<accession>A0A0F9K8H2</accession>
<evidence type="ECO:0000313" key="8">
    <source>
        <dbReference type="EMBL" id="KKM07493.1"/>
    </source>
</evidence>